<comment type="caution">
    <text evidence="2">The sequence shown here is derived from an EMBL/GenBank/DDBJ whole genome shotgun (WGS) entry which is preliminary data.</text>
</comment>
<accession>A0ABP4Y198</accession>
<feature type="transmembrane region" description="Helical" evidence="1">
    <location>
        <begin position="100"/>
        <end position="123"/>
    </location>
</feature>
<evidence type="ECO:0000313" key="3">
    <source>
        <dbReference type="Proteomes" id="UP001499938"/>
    </source>
</evidence>
<reference evidence="3" key="1">
    <citation type="journal article" date="2019" name="Int. J. Syst. Evol. Microbiol.">
        <title>The Global Catalogue of Microorganisms (GCM) 10K type strain sequencing project: providing services to taxonomists for standard genome sequencing and annotation.</title>
        <authorList>
            <consortium name="The Broad Institute Genomics Platform"/>
            <consortium name="The Broad Institute Genome Sequencing Center for Infectious Disease"/>
            <person name="Wu L."/>
            <person name="Ma J."/>
        </authorList>
    </citation>
    <scope>NUCLEOTIDE SEQUENCE [LARGE SCALE GENOMIC DNA]</scope>
    <source>
        <strain evidence="3">JCM 15592</strain>
    </source>
</reference>
<keyword evidence="1" id="KW-1133">Transmembrane helix</keyword>
<evidence type="ECO:0000256" key="1">
    <source>
        <dbReference type="SAM" id="Phobius"/>
    </source>
</evidence>
<organism evidence="2 3">
    <name type="scientific">Nostocoides veronense</name>
    <dbReference type="NCBI Taxonomy" id="330836"/>
    <lineage>
        <taxon>Bacteria</taxon>
        <taxon>Bacillati</taxon>
        <taxon>Actinomycetota</taxon>
        <taxon>Actinomycetes</taxon>
        <taxon>Micrococcales</taxon>
        <taxon>Intrasporangiaceae</taxon>
        <taxon>Nostocoides</taxon>
    </lineage>
</organism>
<dbReference type="Proteomes" id="UP001499938">
    <property type="component" value="Unassembled WGS sequence"/>
</dbReference>
<sequence>MSALRTIRARVLAVVLGAFTIVMVLGLAALTIVLFGTLRNQAGSTATASVNWLAEELAQRSPATIVREHARDDAPERVIQSLDPEGHVSRRSSFSSRPRVALASATFLGKLTAGVLIITALAATGSIVYTGHTGAKAAWADRVAATNNVTTTGGD</sequence>
<name>A0ABP4Y198_9MICO</name>
<keyword evidence="1" id="KW-0472">Membrane</keyword>
<protein>
    <recommendedName>
        <fullName evidence="4">Two-component sensor histidine kinase</fullName>
    </recommendedName>
</protein>
<dbReference type="EMBL" id="BAAAPO010000037">
    <property type="protein sequence ID" value="GAA1797973.1"/>
    <property type="molecule type" value="Genomic_DNA"/>
</dbReference>
<keyword evidence="1" id="KW-0812">Transmembrane</keyword>
<keyword evidence="3" id="KW-1185">Reference proteome</keyword>
<proteinExistence type="predicted"/>
<feature type="transmembrane region" description="Helical" evidence="1">
    <location>
        <begin position="12"/>
        <end position="35"/>
    </location>
</feature>
<gene>
    <name evidence="2" type="ORF">GCM10009811_22510</name>
</gene>
<evidence type="ECO:0000313" key="2">
    <source>
        <dbReference type="EMBL" id="GAA1797973.1"/>
    </source>
</evidence>
<evidence type="ECO:0008006" key="4">
    <source>
        <dbReference type="Google" id="ProtNLM"/>
    </source>
</evidence>
<dbReference type="RefSeq" id="WP_344085138.1">
    <property type="nucleotide sequence ID" value="NZ_BAAAPO010000037.1"/>
</dbReference>